<evidence type="ECO:0000256" key="1">
    <source>
        <dbReference type="SAM" id="Phobius"/>
    </source>
</evidence>
<reference evidence="2" key="6">
    <citation type="journal article" date="2002" name="Nature">
        <title>Analysis of the mouse transcriptome based on functional annotation of 60,770 full-length cDNAs.</title>
        <authorList>
            <consortium name="The FANTOM Consortium and the RIKEN Genome Exploration Research Group Phase I and II Team"/>
        </authorList>
    </citation>
    <scope>NUCLEOTIDE SEQUENCE</scope>
    <source>
        <strain evidence="2">C57BL/6J</strain>
        <tissue evidence="2">Cecum</tissue>
    </source>
</reference>
<gene>
    <name evidence="3" type="primary">9130019P16Rik</name>
</gene>
<protein>
    <submittedName>
        <fullName evidence="2">Uncharacterized protein</fullName>
    </submittedName>
</protein>
<dbReference type="MGI" id="MGI:1918824">
    <property type="gene designation" value="9130019P16Rik"/>
</dbReference>
<evidence type="ECO:0000313" key="3">
    <source>
        <dbReference type="MGI" id="MGI:1918824"/>
    </source>
</evidence>
<accession>Q9D2Y3</accession>
<keyword evidence="1" id="KW-1133">Transmembrane helix</keyword>
<reference evidence="2" key="2">
    <citation type="journal article" date="2000" name="Genome Res.">
        <title>Normalization and subtraction of cap-trapper-selected cDNAs to prepare full-length cDNA libraries for rapid discovery of new genes.</title>
        <authorList>
            <person name="Carninci P."/>
            <person name="Shibata Y."/>
            <person name="Hayatsu N."/>
            <person name="Sugahara Y."/>
            <person name="Shibata K."/>
            <person name="Itoh M."/>
            <person name="Konno H."/>
            <person name="Okazaki Y."/>
            <person name="Muramatsu M."/>
            <person name="Hayashizaki Y."/>
        </authorList>
    </citation>
    <scope>NUCLEOTIDE SEQUENCE</scope>
    <source>
        <strain evidence="2">C57BL/6J</strain>
        <tissue evidence="2">Cecum</tissue>
    </source>
</reference>
<feature type="transmembrane region" description="Helical" evidence="1">
    <location>
        <begin position="77"/>
        <end position="96"/>
    </location>
</feature>
<reference evidence="2" key="3">
    <citation type="journal article" date="2000" name="Genome Res.">
        <title>RIKEN integrated sequence analysis (RISA) system--384-format sequencing pipeline with 384 multicapillary sequencer.</title>
        <authorList>
            <person name="Shibata K."/>
            <person name="Itoh M."/>
            <person name="Aizawa K."/>
            <person name="Nagaoka S."/>
            <person name="Sasaki N."/>
            <person name="Carninci P."/>
            <person name="Konno H."/>
            <person name="Akiyama J."/>
            <person name="Nishi K."/>
            <person name="Kitsunai T."/>
            <person name="Tashiro H."/>
            <person name="Itoh M."/>
            <person name="Sumi N."/>
            <person name="Ishii Y."/>
            <person name="Nakamura S."/>
            <person name="Hazama M."/>
            <person name="Nishine T."/>
            <person name="Harada A."/>
            <person name="Yamamoto R."/>
            <person name="Matsumoto H."/>
            <person name="Sakaguchi S."/>
            <person name="Ikegami T."/>
            <person name="Kashiwagi K."/>
            <person name="Fujiwake S."/>
            <person name="Inoue K."/>
            <person name="Togawa Y."/>
            <person name="Izawa M."/>
            <person name="Ohara E."/>
            <person name="Watahiki M."/>
            <person name="Yoneda Y."/>
            <person name="Ishikawa T."/>
            <person name="Ozawa K."/>
            <person name="Tanaka T."/>
            <person name="Matsuura S."/>
            <person name="Kawai J."/>
            <person name="Okazaki Y."/>
            <person name="Muramatsu M."/>
            <person name="Inoue Y."/>
            <person name="Kira A."/>
            <person name="Hayashizaki Y."/>
        </authorList>
    </citation>
    <scope>NUCLEOTIDE SEQUENCE</scope>
    <source>
        <strain evidence="2">C57BL/6J</strain>
        <tissue evidence="2">Cecum</tissue>
    </source>
</reference>
<name>Q9D2Y3_MOUSE</name>
<organism evidence="2">
    <name type="scientific">Mus musculus</name>
    <name type="common">Mouse</name>
    <dbReference type="NCBI Taxonomy" id="10090"/>
    <lineage>
        <taxon>Eukaryota</taxon>
        <taxon>Metazoa</taxon>
        <taxon>Chordata</taxon>
        <taxon>Craniata</taxon>
        <taxon>Vertebrata</taxon>
        <taxon>Euteleostomi</taxon>
        <taxon>Mammalia</taxon>
        <taxon>Eutheria</taxon>
        <taxon>Euarchontoglires</taxon>
        <taxon>Glires</taxon>
        <taxon>Rodentia</taxon>
        <taxon>Myomorpha</taxon>
        <taxon>Muroidea</taxon>
        <taxon>Muridae</taxon>
        <taxon>Murinae</taxon>
        <taxon>Mus</taxon>
        <taxon>Mus</taxon>
    </lineage>
</organism>
<keyword evidence="1" id="KW-0812">Transmembrane</keyword>
<proteinExistence type="evidence at transcript level"/>
<dbReference type="AGR" id="MGI:1918824"/>
<evidence type="ECO:0000313" key="2">
    <source>
        <dbReference type="EMBL" id="BAB31321.1"/>
    </source>
</evidence>
<reference evidence="2" key="7">
    <citation type="journal article" date="2005" name="Science">
        <title>The Transcriptional Landscape of the Mammalian Genome.</title>
        <authorList>
            <consortium name="The FANTOM Consortium"/>
            <consortium name="Riken Genome Exploration Research Group and Genome Science Group (Genome Network Project Core Group)"/>
        </authorList>
    </citation>
    <scope>NUCLEOTIDE SEQUENCE</scope>
    <source>
        <strain evidence="2">C57BL/6J</strain>
        <tissue evidence="2">Cecum</tissue>
    </source>
</reference>
<reference evidence="2" key="1">
    <citation type="journal article" date="1999" name="Methods Enzymol.">
        <title>High-efficiency full-length cDNA cloning.</title>
        <authorList>
            <person name="Carninci P."/>
            <person name="Hayashizaki Y."/>
        </authorList>
    </citation>
    <scope>NUCLEOTIDE SEQUENCE</scope>
    <source>
        <strain evidence="2">C57BL/6J</strain>
        <tissue evidence="2">Cecum</tissue>
    </source>
</reference>
<dbReference type="EMBL" id="AK018637">
    <property type="protein sequence ID" value="BAB31321.1"/>
    <property type="molecule type" value="mRNA"/>
</dbReference>
<reference evidence="2" key="5">
    <citation type="journal article" date="2001" name="Nature">
        <title>Functional annotation of a full-length mouse cDNA collection.</title>
        <authorList>
            <consortium name="The RIKEN Genome Exploration Research Group Phase II Team and the FANTOM Consortium"/>
        </authorList>
    </citation>
    <scope>NUCLEOTIDE SEQUENCE</scope>
    <source>
        <strain evidence="2">C57BL/6J</strain>
        <tissue evidence="2">Cecum</tissue>
    </source>
</reference>
<sequence>MMSMRMGKKSWVFLWDIREVPTLVKRRGTGWAKSSMMIMMVRARTDRVGLTFPSSCGSSSPGSEHLPNMSTKDFCCSWMFFVPTVSWNGCMVLSVMRFKRHRAF</sequence>
<reference evidence="2" key="8">
    <citation type="journal article" date="2005" name="Science">
        <title>Antisense Transcription in the Mammalian Transcriptome.</title>
        <authorList>
            <consortium name="RIKEN Genome Exploration Research Group and Genome Science Group (Genome Network Project Core Group) and the FANTOM Consortium"/>
        </authorList>
    </citation>
    <scope>NUCLEOTIDE SEQUENCE</scope>
    <source>
        <strain evidence="2">C57BL/6J</strain>
        <tissue evidence="2">Cecum</tissue>
    </source>
</reference>
<dbReference type="AlphaFoldDB" id="Q9D2Y3"/>
<keyword evidence="1" id="KW-0472">Membrane</keyword>
<reference evidence="2" key="4">
    <citation type="submission" date="2000-07" db="EMBL/GenBank/DDBJ databases">
        <authorList>
            <person name="Adachi J."/>
            <person name="Aizawa K."/>
            <person name="Akahira S."/>
            <person name="Akimura T."/>
            <person name="Arai A."/>
            <person name="Aono H."/>
            <person name="Arakawa T."/>
            <person name="Bono H."/>
            <person name="Carninci P."/>
            <person name="Fukuda S."/>
            <person name="Fukunishi Y."/>
            <person name="Furuno M."/>
            <person name="Hanagaki T."/>
            <person name="Hara A."/>
            <person name="Hayatsu N."/>
            <person name="Hiramoto K."/>
            <person name="Hiraoka T."/>
            <person name="Hori F."/>
            <person name="Imotani K."/>
            <person name="Ishii Y."/>
            <person name="Itoh M."/>
            <person name="Izawa M."/>
            <person name="Kasukawa T."/>
            <person name="Kato H."/>
            <person name="Kawai J."/>
            <person name="Kojima Y."/>
            <person name="Konno H."/>
            <person name="Kouda M."/>
            <person name="Koya S."/>
            <person name="Kurihara C."/>
            <person name="Matsuyama T."/>
            <person name="Miyazaki A."/>
            <person name="Nishi K."/>
            <person name="Nomura K."/>
            <person name="Numazaki R."/>
            <person name="Ohno M."/>
            <person name="Okazaki Y."/>
            <person name="Okido T."/>
            <person name="Owa C."/>
            <person name="Saito H."/>
            <person name="Saito R."/>
            <person name="Sakai C."/>
            <person name="Sakai K."/>
            <person name="Sano H."/>
            <person name="Sasaki D."/>
            <person name="Shibata K."/>
            <person name="Shibata Y."/>
            <person name="Shinagawa A."/>
            <person name="Shiraki T."/>
            <person name="Sogabe Y."/>
            <person name="Suzuki H."/>
            <person name="Tagami M."/>
            <person name="Tagawa A."/>
            <person name="Takahashi F."/>
            <person name="Tanaka T."/>
            <person name="Tejima Y."/>
            <person name="Toya T."/>
            <person name="Yamamura T."/>
            <person name="Yasunishi A."/>
            <person name="Yoshida K."/>
            <person name="Yoshino M."/>
            <person name="Muramatsu M."/>
            <person name="Hayashizaki Y."/>
        </authorList>
    </citation>
    <scope>NUCLEOTIDE SEQUENCE</scope>
    <source>
        <strain evidence="2">C57BL/6J</strain>
        <tissue evidence="2">Cecum</tissue>
    </source>
</reference>